<dbReference type="UniPathway" id="UPA00035">
    <property type="reaction ID" value="UER00043"/>
</dbReference>
<comment type="caution">
    <text evidence="9">The sequence shown here is derived from an EMBL/GenBank/DDBJ whole genome shotgun (WGS) entry which is preliminary data.</text>
</comment>
<accession>A0A1G2MQI2</accession>
<dbReference type="InterPro" id="IPR011060">
    <property type="entry name" value="RibuloseP-bd_barrel"/>
</dbReference>
<keyword evidence="4" id="KW-0028">Amino-acid biosynthesis</keyword>
<dbReference type="GO" id="GO:0000162">
    <property type="term" value="P:L-tryptophan biosynthetic process"/>
    <property type="evidence" value="ECO:0007669"/>
    <property type="project" value="UniProtKB-UniPathway"/>
</dbReference>
<evidence type="ECO:0000256" key="2">
    <source>
        <dbReference type="ARBA" id="ARBA00004696"/>
    </source>
</evidence>
<keyword evidence="6" id="KW-0057">Aromatic amino acid biosynthesis</keyword>
<dbReference type="InterPro" id="IPR013798">
    <property type="entry name" value="Indole-3-glycerol_P_synth_dom"/>
</dbReference>
<dbReference type="Proteomes" id="UP000177565">
    <property type="component" value="Unassembled WGS sequence"/>
</dbReference>
<gene>
    <name evidence="9" type="ORF">A3C06_03860</name>
</gene>
<evidence type="ECO:0000256" key="7">
    <source>
        <dbReference type="ARBA" id="ARBA00023239"/>
    </source>
</evidence>
<dbReference type="Pfam" id="PF00218">
    <property type="entry name" value="IGPS"/>
    <property type="match status" value="1"/>
</dbReference>
<comment type="pathway">
    <text evidence="2">Amino-acid biosynthesis; L-tryptophan biosynthesis; L-tryptophan from chorismate: step 4/5.</text>
</comment>
<evidence type="ECO:0000256" key="3">
    <source>
        <dbReference type="ARBA" id="ARBA00012362"/>
    </source>
</evidence>
<evidence type="ECO:0000256" key="5">
    <source>
        <dbReference type="ARBA" id="ARBA00022822"/>
    </source>
</evidence>
<dbReference type="AlphaFoldDB" id="A0A1G2MQI2"/>
<keyword evidence="5" id="KW-0822">Tryptophan biosynthesis</keyword>
<evidence type="ECO:0000313" key="10">
    <source>
        <dbReference type="Proteomes" id="UP000177565"/>
    </source>
</evidence>
<name>A0A1G2MQI2_9BACT</name>
<dbReference type="GO" id="GO:0004425">
    <property type="term" value="F:indole-3-glycerol-phosphate synthase activity"/>
    <property type="evidence" value="ECO:0007669"/>
    <property type="project" value="UniProtKB-EC"/>
</dbReference>
<reference evidence="9 10" key="1">
    <citation type="journal article" date="2016" name="Nat. Commun.">
        <title>Thousands of microbial genomes shed light on interconnected biogeochemical processes in an aquifer system.</title>
        <authorList>
            <person name="Anantharaman K."/>
            <person name="Brown C.T."/>
            <person name="Hug L.A."/>
            <person name="Sharon I."/>
            <person name="Castelle C.J."/>
            <person name="Probst A.J."/>
            <person name="Thomas B.C."/>
            <person name="Singh A."/>
            <person name="Wilkins M.J."/>
            <person name="Karaoz U."/>
            <person name="Brodie E.L."/>
            <person name="Williams K.H."/>
            <person name="Hubbard S.S."/>
            <person name="Banfield J.F."/>
        </authorList>
    </citation>
    <scope>NUCLEOTIDE SEQUENCE [LARGE SCALE GENOMIC DNA]</scope>
</reference>
<proteinExistence type="predicted"/>
<evidence type="ECO:0000313" key="9">
    <source>
        <dbReference type="EMBL" id="OHA26125.1"/>
    </source>
</evidence>
<dbReference type="SUPFAM" id="SSF51366">
    <property type="entry name" value="Ribulose-phoshate binding barrel"/>
    <property type="match status" value="1"/>
</dbReference>
<dbReference type="EC" id="4.1.1.48" evidence="3"/>
<evidence type="ECO:0000256" key="1">
    <source>
        <dbReference type="ARBA" id="ARBA00001633"/>
    </source>
</evidence>
<comment type="catalytic activity">
    <reaction evidence="1">
        <text>1-(2-carboxyphenylamino)-1-deoxy-D-ribulose 5-phosphate + H(+) = (1S,2R)-1-C-(indol-3-yl)glycerol 3-phosphate + CO2 + H2O</text>
        <dbReference type="Rhea" id="RHEA:23476"/>
        <dbReference type="ChEBI" id="CHEBI:15377"/>
        <dbReference type="ChEBI" id="CHEBI:15378"/>
        <dbReference type="ChEBI" id="CHEBI:16526"/>
        <dbReference type="ChEBI" id="CHEBI:58613"/>
        <dbReference type="ChEBI" id="CHEBI:58866"/>
        <dbReference type="EC" id="4.1.1.48"/>
    </reaction>
</comment>
<sequence>MQKRTQIIAEVKTKSPFGFSSDKSWDDLFRVANEIGDIISIHTDARWGGSFDLIKKAKSLTDKPILAKGIHADDALVEKAFESGADWVLVVGRIPRVNPAKCFIEPLTLDELKRIPVDLRVVWNSRDIATGGLKRETFAQARKIFGGWLCQASNIKTVDDVEEGADAVLVGTHLVEFARSIERL</sequence>
<dbReference type="EMBL" id="MHRQ01000026">
    <property type="protein sequence ID" value="OHA26125.1"/>
    <property type="molecule type" value="Genomic_DNA"/>
</dbReference>
<evidence type="ECO:0000259" key="8">
    <source>
        <dbReference type="Pfam" id="PF00218"/>
    </source>
</evidence>
<dbReference type="InterPro" id="IPR013785">
    <property type="entry name" value="Aldolase_TIM"/>
</dbReference>
<dbReference type="Gene3D" id="3.20.20.70">
    <property type="entry name" value="Aldolase class I"/>
    <property type="match status" value="1"/>
</dbReference>
<organism evidence="9 10">
    <name type="scientific">Candidatus Taylorbacteria bacterium RIFCSPHIGHO2_02_FULL_46_13</name>
    <dbReference type="NCBI Taxonomy" id="1802312"/>
    <lineage>
        <taxon>Bacteria</taxon>
        <taxon>Candidatus Tayloriibacteriota</taxon>
    </lineage>
</organism>
<protein>
    <recommendedName>
        <fullName evidence="3">indole-3-glycerol-phosphate synthase</fullName>
        <ecNumber evidence="3">4.1.1.48</ecNumber>
    </recommendedName>
</protein>
<evidence type="ECO:0000256" key="6">
    <source>
        <dbReference type="ARBA" id="ARBA00023141"/>
    </source>
</evidence>
<evidence type="ECO:0000256" key="4">
    <source>
        <dbReference type="ARBA" id="ARBA00022605"/>
    </source>
</evidence>
<dbReference type="STRING" id="1802312.A3C06_03860"/>
<keyword evidence="7" id="KW-0456">Lyase</keyword>
<feature type="domain" description="Indole-3-glycerol phosphate synthase" evidence="8">
    <location>
        <begin position="2"/>
        <end position="93"/>
    </location>
</feature>